<keyword evidence="1" id="KW-0175">Coiled coil</keyword>
<proteinExistence type="predicted"/>
<gene>
    <name evidence="2" type="ORF">DL239_12515</name>
</gene>
<accession>A0ABX0W813</accession>
<comment type="caution">
    <text evidence="2">The sequence shown here is derived from an EMBL/GenBank/DDBJ whole genome shotgun (WGS) entry which is preliminary data.</text>
</comment>
<dbReference type="RefSeq" id="WP_167684428.1">
    <property type="nucleotide sequence ID" value="NZ_QHLQ01000011.1"/>
</dbReference>
<feature type="coiled-coil region" evidence="1">
    <location>
        <begin position="176"/>
        <end position="203"/>
    </location>
</feature>
<protein>
    <submittedName>
        <fullName evidence="2">Uncharacterized protein</fullName>
    </submittedName>
</protein>
<reference evidence="2 3" key="1">
    <citation type="submission" date="2018-05" db="EMBL/GenBank/DDBJ databases">
        <authorList>
            <person name="Zhang Y.-J."/>
        </authorList>
    </citation>
    <scope>NUCLEOTIDE SEQUENCE [LARGE SCALE GENOMIC DNA]</scope>
    <source>
        <strain evidence="2 3">CY04</strain>
    </source>
</reference>
<name>A0ABX0W813_9RHOB</name>
<keyword evidence="3" id="KW-1185">Reference proteome</keyword>
<sequence>MIFFAERLSQHQIGSKTKGDAMPDDLQTLEKKVQTLEKKLGEQSKLTEQRFEKTKYNINDVLFQNDKMLSAKLKANQQADEKRAARIEGQADQSAKNVQTLVKKFNEIDSHLRSADNQIKANTDDTEGNRQALIRARKYVDTEVKGMIAQIKANAHDAEENRLALIRARQYVDDHDSTLEKKIAELKKIISEMEKRHVKLVDTQIKNFDKLIRKVISQEVAKVAKGKR</sequence>
<organism evidence="2 3">
    <name type="scientific">Parasedimentitalea denitrificans</name>
    <dbReference type="NCBI Taxonomy" id="2211118"/>
    <lineage>
        <taxon>Bacteria</taxon>
        <taxon>Pseudomonadati</taxon>
        <taxon>Pseudomonadota</taxon>
        <taxon>Alphaproteobacteria</taxon>
        <taxon>Rhodobacterales</taxon>
        <taxon>Paracoccaceae</taxon>
        <taxon>Parasedimentitalea</taxon>
    </lineage>
</organism>
<dbReference type="Proteomes" id="UP001429564">
    <property type="component" value="Unassembled WGS sequence"/>
</dbReference>
<evidence type="ECO:0000313" key="2">
    <source>
        <dbReference type="EMBL" id="NIZ61795.1"/>
    </source>
</evidence>
<evidence type="ECO:0000313" key="3">
    <source>
        <dbReference type="Proteomes" id="UP001429564"/>
    </source>
</evidence>
<evidence type="ECO:0000256" key="1">
    <source>
        <dbReference type="SAM" id="Coils"/>
    </source>
</evidence>
<dbReference type="EMBL" id="QHLQ01000011">
    <property type="protein sequence ID" value="NIZ61795.1"/>
    <property type="molecule type" value="Genomic_DNA"/>
</dbReference>